<feature type="domain" description="CHY-type" evidence="2">
    <location>
        <begin position="131"/>
        <end position="158"/>
    </location>
</feature>
<dbReference type="GO" id="GO:0008270">
    <property type="term" value="F:zinc ion binding"/>
    <property type="evidence" value="ECO:0007669"/>
    <property type="project" value="UniProtKB-KW"/>
</dbReference>
<gene>
    <name evidence="3" type="ORF">MERR_LOCUS47813</name>
</gene>
<dbReference type="OrthoDB" id="1709161at2759"/>
<keyword evidence="4" id="KW-1185">Reference proteome</keyword>
<keyword evidence="1" id="KW-0862">Zinc</keyword>
<evidence type="ECO:0000313" key="4">
    <source>
        <dbReference type="Proteomes" id="UP000467841"/>
    </source>
</evidence>
<protein>
    <recommendedName>
        <fullName evidence="2">CHY-type domain-containing protein</fullName>
    </recommendedName>
</protein>
<proteinExistence type="predicted"/>
<evidence type="ECO:0000313" key="3">
    <source>
        <dbReference type="EMBL" id="CAA7060577.1"/>
    </source>
</evidence>
<dbReference type="PROSITE" id="PS51266">
    <property type="entry name" value="ZF_CHY"/>
    <property type="match status" value="1"/>
</dbReference>
<accession>A0A6D2L7N9</accession>
<comment type="caution">
    <text evidence="3">The sequence shown here is derived from an EMBL/GenBank/DDBJ whole genome shotgun (WGS) entry which is preliminary data.</text>
</comment>
<evidence type="ECO:0000256" key="1">
    <source>
        <dbReference type="PROSITE-ProRule" id="PRU00601"/>
    </source>
</evidence>
<evidence type="ECO:0000259" key="2">
    <source>
        <dbReference type="PROSITE" id="PS51266"/>
    </source>
</evidence>
<dbReference type="Proteomes" id="UP000467841">
    <property type="component" value="Unassembled WGS sequence"/>
</dbReference>
<organism evidence="3 4">
    <name type="scientific">Microthlaspi erraticum</name>
    <dbReference type="NCBI Taxonomy" id="1685480"/>
    <lineage>
        <taxon>Eukaryota</taxon>
        <taxon>Viridiplantae</taxon>
        <taxon>Streptophyta</taxon>
        <taxon>Embryophyta</taxon>
        <taxon>Tracheophyta</taxon>
        <taxon>Spermatophyta</taxon>
        <taxon>Magnoliopsida</taxon>
        <taxon>eudicotyledons</taxon>
        <taxon>Gunneridae</taxon>
        <taxon>Pentapetalae</taxon>
        <taxon>rosids</taxon>
        <taxon>malvids</taxon>
        <taxon>Brassicales</taxon>
        <taxon>Brassicaceae</taxon>
        <taxon>Coluteocarpeae</taxon>
        <taxon>Microthlaspi</taxon>
    </lineage>
</organism>
<reference evidence="3" key="1">
    <citation type="submission" date="2020-01" db="EMBL/GenBank/DDBJ databases">
        <authorList>
            <person name="Mishra B."/>
        </authorList>
    </citation>
    <scope>NUCLEOTIDE SEQUENCE [LARGE SCALE GENOMIC DNA]</scope>
</reference>
<dbReference type="InterPro" id="IPR008913">
    <property type="entry name" value="Znf_CHY"/>
</dbReference>
<dbReference type="EMBL" id="CACVBM020001829">
    <property type="protein sequence ID" value="CAA7060577.1"/>
    <property type="molecule type" value="Genomic_DNA"/>
</dbReference>
<keyword evidence="1" id="KW-0479">Metal-binding</keyword>
<sequence>MFQLHVLCFESLNDKDEIVSMHCFQFQAFIREKETKEGLRKKGEKLEKKDHLDYKIPNFFDLGIVINIDKKLRVNLLRNSIVLFGLTLFLDCRTHQKVLHRLTRMRICGLIFAVRHGKWRLDQESVNLMEIGSGHYRFSHYRRRCKIRAPCCDGLFDC</sequence>
<keyword evidence="1" id="KW-0863">Zinc-finger</keyword>
<dbReference type="AlphaFoldDB" id="A0A6D2L7N9"/>
<name>A0A6D2L7N9_9BRAS</name>